<dbReference type="GO" id="GO:0016787">
    <property type="term" value="F:hydrolase activity"/>
    <property type="evidence" value="ECO:0007669"/>
    <property type="project" value="UniProtKB-KW"/>
</dbReference>
<evidence type="ECO:0000256" key="2">
    <source>
        <dbReference type="ARBA" id="ARBA00022801"/>
    </source>
</evidence>
<dbReference type="InterPro" id="IPR020476">
    <property type="entry name" value="Nudix_hydrolase"/>
</dbReference>
<dbReference type="Pfam" id="PF00293">
    <property type="entry name" value="NUDIX"/>
    <property type="match status" value="1"/>
</dbReference>
<reference evidence="5 6" key="1">
    <citation type="submission" date="2019-11" db="EMBL/GenBank/DDBJ databases">
        <authorList>
            <person name="Dong K."/>
        </authorList>
    </citation>
    <scope>NUCLEOTIDE SEQUENCE [LARGE SCALE GENOMIC DNA]</scope>
    <source>
        <strain evidence="5 6">DK608</strain>
    </source>
</reference>
<dbReference type="InterPro" id="IPR020084">
    <property type="entry name" value="NUDIX_hydrolase_CS"/>
</dbReference>
<sequence length="146" mass="16312">MIPRFGPPPGPHRYRLRAGAYALLIRDGAALLTFQGGAEPEFQLPGGGIDPGESPQAALHREVYEETGWTIGTPRRLGIYRRFCYMPDYGFWAEKLCSIWLARPIRRIGPPTEPNHSAHWFPLAEVAHELADPGCRAFAAAYLRGR</sequence>
<dbReference type="EMBL" id="WMII01000001">
    <property type="protein sequence ID" value="MTH62705.1"/>
    <property type="molecule type" value="Genomic_DNA"/>
</dbReference>
<dbReference type="Gene3D" id="3.90.79.10">
    <property type="entry name" value="Nucleoside Triphosphate Pyrophosphohydrolase"/>
    <property type="match status" value="1"/>
</dbReference>
<dbReference type="PANTHER" id="PTHR43046:SF14">
    <property type="entry name" value="MUTT_NUDIX FAMILY PROTEIN"/>
    <property type="match status" value="1"/>
</dbReference>
<gene>
    <name evidence="5" type="ORF">GL284_00305</name>
</gene>
<dbReference type="PROSITE" id="PS00893">
    <property type="entry name" value="NUDIX_BOX"/>
    <property type="match status" value="1"/>
</dbReference>
<dbReference type="InterPro" id="IPR000086">
    <property type="entry name" value="NUDIX_hydrolase_dom"/>
</dbReference>
<comment type="cofactor">
    <cofactor evidence="1">
        <name>Mg(2+)</name>
        <dbReference type="ChEBI" id="CHEBI:18420"/>
    </cofactor>
</comment>
<dbReference type="PRINTS" id="PR00502">
    <property type="entry name" value="NUDIXFAMILY"/>
</dbReference>
<evidence type="ECO:0000313" key="5">
    <source>
        <dbReference type="EMBL" id="MTH62705.1"/>
    </source>
</evidence>
<comment type="similarity">
    <text evidence="3">Belongs to the Nudix hydrolase family.</text>
</comment>
<dbReference type="InterPro" id="IPR015797">
    <property type="entry name" value="NUDIX_hydrolase-like_dom_sf"/>
</dbReference>
<dbReference type="PANTHER" id="PTHR43046">
    <property type="entry name" value="GDP-MANNOSE MANNOSYL HYDROLASE"/>
    <property type="match status" value="1"/>
</dbReference>
<proteinExistence type="inferred from homology"/>
<protein>
    <submittedName>
        <fullName evidence="5">NUDIX domain-containing protein</fullName>
    </submittedName>
</protein>
<comment type="caution">
    <text evidence="5">The sequence shown here is derived from an EMBL/GenBank/DDBJ whole genome shotgun (WGS) entry which is preliminary data.</text>
</comment>
<feature type="domain" description="Nudix hydrolase" evidence="4">
    <location>
        <begin position="15"/>
        <end position="144"/>
    </location>
</feature>
<dbReference type="RefSeq" id="WP_155042658.1">
    <property type="nucleotide sequence ID" value="NZ_WMIH01000001.1"/>
</dbReference>
<keyword evidence="2 3" id="KW-0378">Hydrolase</keyword>
<evidence type="ECO:0000259" key="4">
    <source>
        <dbReference type="PROSITE" id="PS51462"/>
    </source>
</evidence>
<evidence type="ECO:0000313" key="6">
    <source>
        <dbReference type="Proteomes" id="UP000478740"/>
    </source>
</evidence>
<dbReference type="AlphaFoldDB" id="A0A6L6IQF2"/>
<dbReference type="PROSITE" id="PS51462">
    <property type="entry name" value="NUDIX"/>
    <property type="match status" value="1"/>
</dbReference>
<dbReference type="Proteomes" id="UP000478740">
    <property type="component" value="Unassembled WGS sequence"/>
</dbReference>
<organism evidence="5 6">
    <name type="scientific">Paracoccus shanxieyensis</name>
    <dbReference type="NCBI Taxonomy" id="2675752"/>
    <lineage>
        <taxon>Bacteria</taxon>
        <taxon>Pseudomonadati</taxon>
        <taxon>Pseudomonadota</taxon>
        <taxon>Alphaproteobacteria</taxon>
        <taxon>Rhodobacterales</taxon>
        <taxon>Paracoccaceae</taxon>
        <taxon>Paracoccus</taxon>
    </lineage>
</organism>
<keyword evidence="6" id="KW-1185">Reference proteome</keyword>
<dbReference type="SUPFAM" id="SSF55811">
    <property type="entry name" value="Nudix"/>
    <property type="match status" value="1"/>
</dbReference>
<name>A0A6L6IQF2_9RHOB</name>
<accession>A0A6L6IQF2</accession>
<evidence type="ECO:0000256" key="3">
    <source>
        <dbReference type="RuleBase" id="RU003476"/>
    </source>
</evidence>
<evidence type="ECO:0000256" key="1">
    <source>
        <dbReference type="ARBA" id="ARBA00001946"/>
    </source>
</evidence>